<evidence type="ECO:0000256" key="1">
    <source>
        <dbReference type="SAM" id="SignalP"/>
    </source>
</evidence>
<evidence type="ECO:0000313" key="2">
    <source>
        <dbReference type="EMBL" id="GCC47435.1"/>
    </source>
</evidence>
<dbReference type="EMBL" id="BEZZ01212946">
    <property type="protein sequence ID" value="GCC47435.1"/>
    <property type="molecule type" value="Genomic_DNA"/>
</dbReference>
<protein>
    <submittedName>
        <fullName evidence="2">Uncharacterized protein</fullName>
    </submittedName>
</protein>
<keyword evidence="1" id="KW-0732">Signal</keyword>
<reference evidence="2 3" key="1">
    <citation type="journal article" date="2018" name="Nat. Ecol. Evol.">
        <title>Shark genomes provide insights into elasmobranch evolution and the origin of vertebrates.</title>
        <authorList>
            <person name="Hara Y"/>
            <person name="Yamaguchi K"/>
            <person name="Onimaru K"/>
            <person name="Kadota M"/>
            <person name="Koyanagi M"/>
            <person name="Keeley SD"/>
            <person name="Tatsumi K"/>
            <person name="Tanaka K"/>
            <person name="Motone F"/>
            <person name="Kageyama Y"/>
            <person name="Nozu R"/>
            <person name="Adachi N"/>
            <person name="Nishimura O"/>
            <person name="Nakagawa R"/>
            <person name="Tanegashima C"/>
            <person name="Kiyatake I"/>
            <person name="Matsumoto R"/>
            <person name="Murakumo K"/>
            <person name="Nishida K"/>
            <person name="Terakita A"/>
            <person name="Kuratani S"/>
            <person name="Sato K"/>
            <person name="Hyodo S Kuraku.S."/>
        </authorList>
    </citation>
    <scope>NUCLEOTIDE SEQUENCE [LARGE SCALE GENOMIC DNA]</scope>
</reference>
<accession>A0A401TXR9</accession>
<gene>
    <name evidence="2" type="ORF">chiPu_0031558</name>
</gene>
<feature type="chain" id="PRO_5019463185" evidence="1">
    <location>
        <begin position="22"/>
        <end position="52"/>
    </location>
</feature>
<feature type="signal peptide" evidence="1">
    <location>
        <begin position="1"/>
        <end position="21"/>
    </location>
</feature>
<name>A0A401TXR9_CHIPU</name>
<comment type="caution">
    <text evidence="2">The sequence shown here is derived from an EMBL/GenBank/DDBJ whole genome shotgun (WGS) entry which is preliminary data.</text>
</comment>
<evidence type="ECO:0000313" key="3">
    <source>
        <dbReference type="Proteomes" id="UP000287033"/>
    </source>
</evidence>
<sequence length="52" mass="5524">MRNTPFLVIAAVFSFLEPAAAQQAPPASSANAQLTQKMNAYVGCINRLSARS</sequence>
<feature type="non-terminal residue" evidence="2">
    <location>
        <position position="52"/>
    </location>
</feature>
<dbReference type="Proteomes" id="UP000287033">
    <property type="component" value="Unassembled WGS sequence"/>
</dbReference>
<proteinExistence type="predicted"/>
<dbReference type="AlphaFoldDB" id="A0A401TXR9"/>
<organism evidence="2 3">
    <name type="scientific">Chiloscyllium punctatum</name>
    <name type="common">Brownbanded bambooshark</name>
    <name type="synonym">Hemiscyllium punctatum</name>
    <dbReference type="NCBI Taxonomy" id="137246"/>
    <lineage>
        <taxon>Eukaryota</taxon>
        <taxon>Metazoa</taxon>
        <taxon>Chordata</taxon>
        <taxon>Craniata</taxon>
        <taxon>Vertebrata</taxon>
        <taxon>Chondrichthyes</taxon>
        <taxon>Elasmobranchii</taxon>
        <taxon>Galeomorphii</taxon>
        <taxon>Galeoidea</taxon>
        <taxon>Orectolobiformes</taxon>
        <taxon>Hemiscylliidae</taxon>
        <taxon>Chiloscyllium</taxon>
    </lineage>
</organism>
<keyword evidence="3" id="KW-1185">Reference proteome</keyword>